<evidence type="ECO:0000313" key="6">
    <source>
        <dbReference type="EMBL" id="SHF71220.1"/>
    </source>
</evidence>
<organism evidence="6 7">
    <name type="scientific">Bittarella massiliensis</name>
    <name type="common">ex Durand et al. 2017</name>
    <dbReference type="NCBI Taxonomy" id="1720313"/>
    <lineage>
        <taxon>Bacteria</taxon>
        <taxon>Bacillati</taxon>
        <taxon>Bacillota</taxon>
        <taxon>Clostridia</taxon>
        <taxon>Eubacteriales</taxon>
        <taxon>Oscillospiraceae</taxon>
        <taxon>Bittarella (ex Durand et al. 2017)</taxon>
    </lineage>
</organism>
<dbReference type="GO" id="GO:0042802">
    <property type="term" value="F:identical protein binding"/>
    <property type="evidence" value="ECO:0007669"/>
    <property type="project" value="TreeGrafter"/>
</dbReference>
<dbReference type="EMBL" id="FQVY01000001">
    <property type="protein sequence ID" value="SHF71220.1"/>
    <property type="molecule type" value="Genomic_DNA"/>
</dbReference>
<dbReference type="RefSeq" id="WP_021658252.1">
    <property type="nucleotide sequence ID" value="NZ_FQVY01000001.1"/>
</dbReference>
<dbReference type="PANTHER" id="PTHR40448:SF1">
    <property type="entry name" value="TWO-COMPONENT SENSOR HISTIDINE KINASE"/>
    <property type="match status" value="1"/>
</dbReference>
<dbReference type="SUPFAM" id="SSF55890">
    <property type="entry name" value="Sporulation response regulatory protein Spo0B"/>
    <property type="match status" value="1"/>
</dbReference>
<keyword evidence="2" id="KW-0808">Transferase</keyword>
<dbReference type="AlphaFoldDB" id="A0AAQ1MBP9"/>
<dbReference type="SUPFAM" id="SSF55874">
    <property type="entry name" value="ATPase domain of HSP90 chaperone/DNA topoisomerase II/histidine kinase"/>
    <property type="match status" value="1"/>
</dbReference>
<keyword evidence="1" id="KW-0597">Phosphoprotein</keyword>
<sequence length="243" mass="26772">MNPFLLAGLIALCALLLAAGGRLLYRLAARRSERRLAGYQNELLETHCAEVQNIYTQMRGWRHDYHNHLQTLKGLLALGRCGEAEGYLDQLESDLQSVDTILKTGNLMLDAILNSKLSLAEKGEVAIRAKASVPPSLTVADVDLCVIIGNLLDNALESCRQLPDKEERFLRIYVGRVKEQLYISVQNAVAGRAGRKGGRYRSAKGEGHGFGLRRVDALVAQYGGLVNRQDEPGVFATEIFLPL</sequence>
<dbReference type="CDD" id="cd16935">
    <property type="entry name" value="HATPase_AgrC-ComD-like"/>
    <property type="match status" value="1"/>
</dbReference>
<gene>
    <name evidence="6" type="ORF">SAMN05444424_0423</name>
</gene>
<dbReference type="Gene3D" id="1.10.287.130">
    <property type="match status" value="1"/>
</dbReference>
<evidence type="ECO:0000256" key="3">
    <source>
        <dbReference type="ARBA" id="ARBA00022777"/>
    </source>
</evidence>
<dbReference type="Pfam" id="PF14501">
    <property type="entry name" value="HATPase_c_5"/>
    <property type="match status" value="1"/>
</dbReference>
<dbReference type="InterPro" id="IPR032834">
    <property type="entry name" value="NatK-like_C"/>
</dbReference>
<comment type="caution">
    <text evidence="6">The sequence shown here is derived from an EMBL/GenBank/DDBJ whole genome shotgun (WGS) entry which is preliminary data.</text>
</comment>
<dbReference type="Gene3D" id="3.30.565.10">
    <property type="entry name" value="Histidine kinase-like ATPase, C-terminal domain"/>
    <property type="match status" value="1"/>
</dbReference>
<feature type="domain" description="SpoOB alpha-helical" evidence="5">
    <location>
        <begin position="48"/>
        <end position="103"/>
    </location>
</feature>
<dbReference type="InterPro" id="IPR039506">
    <property type="entry name" value="SPOB_a"/>
</dbReference>
<evidence type="ECO:0000256" key="1">
    <source>
        <dbReference type="ARBA" id="ARBA00022553"/>
    </source>
</evidence>
<dbReference type="Pfam" id="PF14689">
    <property type="entry name" value="SPOB_a"/>
    <property type="match status" value="1"/>
</dbReference>
<dbReference type="InterPro" id="IPR036890">
    <property type="entry name" value="HATPase_C_sf"/>
</dbReference>
<accession>A0AAQ1MBP9</accession>
<dbReference type="Proteomes" id="UP000184089">
    <property type="component" value="Unassembled WGS sequence"/>
</dbReference>
<name>A0AAQ1MBP9_9FIRM</name>
<dbReference type="InterPro" id="IPR016120">
    <property type="entry name" value="Sig_transdc_His_kin_SpoOB"/>
</dbReference>
<protein>
    <submittedName>
        <fullName evidence="6">Sensor_kinase_SpoOB-type, alpha-helical domain</fullName>
    </submittedName>
</protein>
<dbReference type="PANTHER" id="PTHR40448">
    <property type="entry name" value="TWO-COMPONENT SENSOR HISTIDINE KINASE"/>
    <property type="match status" value="1"/>
</dbReference>
<evidence type="ECO:0000256" key="2">
    <source>
        <dbReference type="ARBA" id="ARBA00022679"/>
    </source>
</evidence>
<proteinExistence type="predicted"/>
<keyword evidence="3" id="KW-0418">Kinase</keyword>
<evidence type="ECO:0000259" key="4">
    <source>
        <dbReference type="Pfam" id="PF14501"/>
    </source>
</evidence>
<evidence type="ECO:0000313" key="7">
    <source>
        <dbReference type="Proteomes" id="UP000184089"/>
    </source>
</evidence>
<reference evidence="7" key="1">
    <citation type="submission" date="2016-11" db="EMBL/GenBank/DDBJ databases">
        <authorList>
            <person name="Jaros S."/>
            <person name="Januszkiewicz K."/>
            <person name="Wedrychowicz H."/>
        </authorList>
    </citation>
    <scope>NUCLEOTIDE SEQUENCE [LARGE SCALE GENOMIC DNA]</scope>
    <source>
        <strain evidence="7">DSM 4029</strain>
    </source>
</reference>
<evidence type="ECO:0000259" key="5">
    <source>
        <dbReference type="Pfam" id="PF14689"/>
    </source>
</evidence>
<feature type="domain" description="Sensor histidine kinase NatK-like C-terminal" evidence="4">
    <location>
        <begin position="142"/>
        <end position="242"/>
    </location>
</feature>
<dbReference type="GO" id="GO:0000155">
    <property type="term" value="F:phosphorelay sensor kinase activity"/>
    <property type="evidence" value="ECO:0007669"/>
    <property type="project" value="InterPro"/>
</dbReference>